<dbReference type="PANTHER" id="PTHR33055:SF3">
    <property type="entry name" value="PUTATIVE TRANSPOSASE FOR IS117-RELATED"/>
    <property type="match status" value="1"/>
</dbReference>
<evidence type="ECO:0000313" key="2">
    <source>
        <dbReference type="EMBL" id="MBA1276115.1"/>
    </source>
</evidence>
<organism evidence="2 3">
    <name type="scientific">Stutzerimonas azotifigens</name>
    <dbReference type="NCBI Taxonomy" id="291995"/>
    <lineage>
        <taxon>Bacteria</taxon>
        <taxon>Pseudomonadati</taxon>
        <taxon>Pseudomonadota</taxon>
        <taxon>Gammaproteobacteria</taxon>
        <taxon>Pseudomonadales</taxon>
        <taxon>Pseudomonadaceae</taxon>
        <taxon>Stutzerimonas</taxon>
    </lineage>
</organism>
<dbReference type="PANTHER" id="PTHR33055">
    <property type="entry name" value="TRANSPOSASE FOR INSERTION SEQUENCE ELEMENT IS1111A"/>
    <property type="match status" value="1"/>
</dbReference>
<keyword evidence="3" id="KW-1185">Reference proteome</keyword>
<dbReference type="RefSeq" id="WP_181073265.1">
    <property type="nucleotide sequence ID" value="NZ_JAAMRF010000022.1"/>
</dbReference>
<proteinExistence type="predicted"/>
<dbReference type="Pfam" id="PF01548">
    <property type="entry name" value="DEDD_Tnp_IS110"/>
    <property type="match status" value="1"/>
</dbReference>
<evidence type="ECO:0000313" key="3">
    <source>
        <dbReference type="Proteomes" id="UP000786387"/>
    </source>
</evidence>
<sequence length="174" mass="20336">MKRIAVDLAKSVYQVAESVQVGRVDRRRRLDSGAFARYVQEQTEPVEWVMEACGTAHHWGRLMQERGHRVVLLHPRYVRPYRRRNKTDRNDCDAILEAARCQEIRPVPVKSVQQQEIQQLHKLREGWKKSRVQRINLLRGILREAGVEAPSGIKPFLRQACELIERPEVRALRG</sequence>
<gene>
    <name evidence="2" type="ORF">G7026_22520</name>
</gene>
<feature type="domain" description="Transposase IS110-like N-terminal" evidence="1">
    <location>
        <begin position="36"/>
        <end position="144"/>
    </location>
</feature>
<dbReference type="InterPro" id="IPR047650">
    <property type="entry name" value="Transpos_IS110"/>
</dbReference>
<dbReference type="Proteomes" id="UP000786387">
    <property type="component" value="Unassembled WGS sequence"/>
</dbReference>
<name>A0ABR5Z7F3_9GAMM</name>
<reference evidence="2 3" key="1">
    <citation type="submission" date="2020-02" db="EMBL/GenBank/DDBJ databases">
        <title>Synteny-based analysis reveals conserved mechanism for high triclosan tolerance in Pseudomonas, as well as instances of horizontal transfer.</title>
        <authorList>
            <person name="Mcfarland A.G."/>
            <person name="Bertucci H.K."/>
            <person name="Litmann E."/>
            <person name="Shen J."/>
            <person name="Huttenhower C."/>
            <person name="Hartmann E.M."/>
        </authorList>
    </citation>
    <scope>NUCLEOTIDE SEQUENCE [LARGE SCALE GENOMIC DNA]</scope>
    <source>
        <strain evidence="2 3">115A1</strain>
    </source>
</reference>
<dbReference type="EMBL" id="JAAMRF010000022">
    <property type="protein sequence ID" value="MBA1276115.1"/>
    <property type="molecule type" value="Genomic_DNA"/>
</dbReference>
<dbReference type="InterPro" id="IPR002525">
    <property type="entry name" value="Transp_IS110-like_N"/>
</dbReference>
<protein>
    <submittedName>
        <fullName evidence="2">IS110 family transposase</fullName>
    </submittedName>
</protein>
<dbReference type="NCBIfam" id="NF033542">
    <property type="entry name" value="transpos_IS110"/>
    <property type="match status" value="1"/>
</dbReference>
<accession>A0ABR5Z7F3</accession>
<feature type="non-terminal residue" evidence="2">
    <location>
        <position position="174"/>
    </location>
</feature>
<comment type="caution">
    <text evidence="2">The sequence shown here is derived from an EMBL/GenBank/DDBJ whole genome shotgun (WGS) entry which is preliminary data.</text>
</comment>
<evidence type="ECO:0000259" key="1">
    <source>
        <dbReference type="Pfam" id="PF01548"/>
    </source>
</evidence>